<keyword evidence="4" id="KW-0540">Nuclease</keyword>
<dbReference type="EMBL" id="AZCV01000003">
    <property type="protein sequence ID" value="KRK37710.1"/>
    <property type="molecule type" value="Genomic_DNA"/>
</dbReference>
<keyword evidence="11" id="KW-1185">Reference proteome</keyword>
<keyword evidence="2" id="KW-0548">Nucleotidyltransferase</keyword>
<protein>
    <recommendedName>
        <fullName evidence="8">DNA polymerase III polC-type</fullName>
    </recommendedName>
</protein>
<dbReference type="Pfam" id="PF09707">
    <property type="entry name" value="Cas_Cas2CT1978"/>
    <property type="match status" value="1"/>
</dbReference>
<keyword evidence="3" id="KW-0235">DNA replication</keyword>
<dbReference type="Proteomes" id="UP000050909">
    <property type="component" value="Unassembled WGS sequence"/>
</dbReference>
<organism evidence="10 11">
    <name type="scientific">Amylolactobacillus amylotrophicus DSM 20534</name>
    <dbReference type="NCBI Taxonomy" id="1423722"/>
    <lineage>
        <taxon>Bacteria</taxon>
        <taxon>Bacillati</taxon>
        <taxon>Bacillota</taxon>
        <taxon>Bacilli</taxon>
        <taxon>Lactobacillales</taxon>
        <taxon>Lactobacillaceae</taxon>
        <taxon>Amylolactobacillus</taxon>
    </lineage>
</organism>
<comment type="caution">
    <text evidence="10">The sequence shown here is derived from an EMBL/GenBank/DDBJ whole genome shotgun (WGS) entry which is preliminary data.</text>
</comment>
<dbReference type="CDD" id="cd06127">
    <property type="entry name" value="DEDDh"/>
    <property type="match status" value="1"/>
</dbReference>
<name>A0A0R1GUS8_9LACO</name>
<evidence type="ECO:0000259" key="9">
    <source>
        <dbReference type="SMART" id="SM00479"/>
    </source>
</evidence>
<dbReference type="GO" id="GO:0008408">
    <property type="term" value="F:3'-5' exonuclease activity"/>
    <property type="evidence" value="ECO:0007669"/>
    <property type="project" value="TreeGrafter"/>
</dbReference>
<keyword evidence="1" id="KW-0808">Transferase</keyword>
<proteinExistence type="predicted"/>
<dbReference type="GO" id="GO:0003887">
    <property type="term" value="F:DNA-directed DNA polymerase activity"/>
    <property type="evidence" value="ECO:0007669"/>
    <property type="project" value="UniProtKB-KW"/>
</dbReference>
<evidence type="ECO:0000256" key="8">
    <source>
        <dbReference type="ARBA" id="ARBA00070925"/>
    </source>
</evidence>
<keyword evidence="7" id="KW-0239">DNA-directed DNA polymerase</keyword>
<evidence type="ECO:0000256" key="5">
    <source>
        <dbReference type="ARBA" id="ARBA00022801"/>
    </source>
</evidence>
<dbReference type="AlphaFoldDB" id="A0A0R1GUS8"/>
<dbReference type="PANTHER" id="PTHR30231">
    <property type="entry name" value="DNA POLYMERASE III SUBUNIT EPSILON"/>
    <property type="match status" value="1"/>
</dbReference>
<evidence type="ECO:0000256" key="6">
    <source>
        <dbReference type="ARBA" id="ARBA00022839"/>
    </source>
</evidence>
<reference evidence="10 11" key="1">
    <citation type="journal article" date="2015" name="Genome Announc.">
        <title>Expanding the biotechnology potential of lactobacilli through comparative genomics of 213 strains and associated genera.</title>
        <authorList>
            <person name="Sun Z."/>
            <person name="Harris H.M."/>
            <person name="McCann A."/>
            <person name="Guo C."/>
            <person name="Argimon S."/>
            <person name="Zhang W."/>
            <person name="Yang X."/>
            <person name="Jeffery I.B."/>
            <person name="Cooney J.C."/>
            <person name="Kagawa T.F."/>
            <person name="Liu W."/>
            <person name="Song Y."/>
            <person name="Salvetti E."/>
            <person name="Wrobel A."/>
            <person name="Rasinkangas P."/>
            <person name="Parkhill J."/>
            <person name="Rea M.C."/>
            <person name="O'Sullivan O."/>
            <person name="Ritari J."/>
            <person name="Douillard F.P."/>
            <person name="Paul Ross R."/>
            <person name="Yang R."/>
            <person name="Briner A.E."/>
            <person name="Felis G.E."/>
            <person name="de Vos W.M."/>
            <person name="Barrangou R."/>
            <person name="Klaenhammer T.R."/>
            <person name="Caufield P.W."/>
            <person name="Cui Y."/>
            <person name="Zhang H."/>
            <person name="O'Toole P.W."/>
        </authorList>
    </citation>
    <scope>NUCLEOTIDE SEQUENCE [LARGE SCALE GENOMIC DNA]</scope>
    <source>
        <strain evidence="10 11">DSM 20534</strain>
    </source>
</reference>
<dbReference type="PANTHER" id="PTHR30231:SF4">
    <property type="entry name" value="PROTEIN NEN2"/>
    <property type="match status" value="1"/>
</dbReference>
<dbReference type="InterPro" id="IPR036397">
    <property type="entry name" value="RNaseH_sf"/>
</dbReference>
<keyword evidence="6 10" id="KW-0269">Exonuclease</keyword>
<evidence type="ECO:0000256" key="3">
    <source>
        <dbReference type="ARBA" id="ARBA00022705"/>
    </source>
</evidence>
<dbReference type="CDD" id="cd09755">
    <property type="entry name" value="Cas2_I-E"/>
    <property type="match status" value="1"/>
</dbReference>
<feature type="domain" description="Exonuclease" evidence="9">
    <location>
        <begin position="125"/>
        <end position="292"/>
    </location>
</feature>
<dbReference type="GO" id="GO:0003676">
    <property type="term" value="F:nucleic acid binding"/>
    <property type="evidence" value="ECO:0007669"/>
    <property type="project" value="InterPro"/>
</dbReference>
<dbReference type="NCBIfam" id="TIGR01873">
    <property type="entry name" value="cas_CT1978"/>
    <property type="match status" value="1"/>
</dbReference>
<accession>A0A0R1GUS8</accession>
<sequence length="294" mass="33175">MIVITLTSVPPALRGELSKWCQEIQVGIFVGNPSARIRDLLWDKIVDNVGQGRATMAFNARNEFGYQFRTTNRYYEVRDYDGIPLLVKVKDATPLIKVGYSDAAKFRRAAKFSKQKQRSEPPDVSFVAIDIETTGLEPDTDKIIAIGMVKINHGVADNPKQILIKIDEPLSDEIIKLTGYTNKWLETEGVDIVSALSRFVDTVENLPIIGFNVNFDINFINKNLIENGMLKVENEITDLRTVVKKNELFLNNYRLETVLAKYGIENINPHHAESDALATAKLADQLIKNSLLYF</sequence>
<evidence type="ECO:0000256" key="4">
    <source>
        <dbReference type="ARBA" id="ARBA00022722"/>
    </source>
</evidence>
<dbReference type="SMART" id="SM00479">
    <property type="entry name" value="EXOIII"/>
    <property type="match status" value="1"/>
</dbReference>
<dbReference type="RefSeq" id="WP_056947146.1">
    <property type="nucleotide sequence ID" value="NZ_AZCV01000003.1"/>
</dbReference>
<dbReference type="InterPro" id="IPR013520">
    <property type="entry name" value="Ribonucl_H"/>
</dbReference>
<evidence type="ECO:0000313" key="10">
    <source>
        <dbReference type="EMBL" id="KRK37710.1"/>
    </source>
</evidence>
<dbReference type="Gene3D" id="3.30.420.10">
    <property type="entry name" value="Ribonuclease H-like superfamily/Ribonuclease H"/>
    <property type="match status" value="1"/>
</dbReference>
<dbReference type="PATRIC" id="fig|1423722.3.peg.1061"/>
<keyword evidence="5" id="KW-0378">Hydrolase</keyword>
<gene>
    <name evidence="10" type="ORF">FC62_GL001039</name>
</gene>
<dbReference type="SUPFAM" id="SSF53098">
    <property type="entry name" value="Ribonuclease H-like"/>
    <property type="match status" value="1"/>
</dbReference>
<dbReference type="InterPro" id="IPR012337">
    <property type="entry name" value="RNaseH-like_sf"/>
</dbReference>
<dbReference type="InterPro" id="IPR010152">
    <property type="entry name" value="CRISPR-assoc_prot_Cas2_sub"/>
</dbReference>
<evidence type="ECO:0000256" key="7">
    <source>
        <dbReference type="ARBA" id="ARBA00022932"/>
    </source>
</evidence>
<dbReference type="GO" id="GO:0006260">
    <property type="term" value="P:DNA replication"/>
    <property type="evidence" value="ECO:0007669"/>
    <property type="project" value="UniProtKB-KW"/>
</dbReference>
<evidence type="ECO:0000313" key="11">
    <source>
        <dbReference type="Proteomes" id="UP000050909"/>
    </source>
</evidence>
<evidence type="ECO:0000256" key="1">
    <source>
        <dbReference type="ARBA" id="ARBA00022679"/>
    </source>
</evidence>
<dbReference type="GO" id="GO:0005829">
    <property type="term" value="C:cytosol"/>
    <property type="evidence" value="ECO:0007669"/>
    <property type="project" value="TreeGrafter"/>
</dbReference>
<evidence type="ECO:0000256" key="2">
    <source>
        <dbReference type="ARBA" id="ARBA00022695"/>
    </source>
</evidence>
<dbReference type="FunFam" id="3.30.420.10:FF:000045">
    <property type="entry name" value="3'-5' exonuclease DinG"/>
    <property type="match status" value="1"/>
</dbReference>
<dbReference type="Gene3D" id="3.30.70.240">
    <property type="match status" value="1"/>
</dbReference>
<dbReference type="Pfam" id="PF00929">
    <property type="entry name" value="RNase_T"/>
    <property type="match status" value="1"/>
</dbReference>